<evidence type="ECO:0000313" key="7">
    <source>
        <dbReference type="Proteomes" id="UP000510788"/>
    </source>
</evidence>
<dbReference type="Proteomes" id="UP000732527">
    <property type="component" value="Unassembled WGS sequence"/>
</dbReference>
<gene>
    <name evidence="2" type="ORF">AYJ53_06380</name>
    <name evidence="3" type="ORF">CBF50_08140</name>
    <name evidence="4" type="ORF">GTO82_05840</name>
    <name evidence="1" type="ORF">K8V69_06730</name>
</gene>
<dbReference type="EMBL" id="CP047409">
    <property type="protein sequence ID" value="QLL68383.1"/>
    <property type="molecule type" value="Genomic_DNA"/>
</dbReference>
<dbReference type="RefSeq" id="WP_012846334.1">
    <property type="nucleotide sequence ID" value="NZ_BLMB01000009.1"/>
</dbReference>
<dbReference type="AlphaFoldDB" id="A0A137PKU4"/>
<reference evidence="3 6" key="3">
    <citation type="submission" date="2017-09" db="EMBL/GenBank/DDBJ databases">
        <title>Tripartite evolution among Lactobacillus johnsonii, Lactobacillus taiwanensis, Lactobacillus reuteri and their rodent host.</title>
        <authorList>
            <person name="Wang T."/>
            <person name="Knowles S."/>
            <person name="Cheng C."/>
        </authorList>
    </citation>
    <scope>NUCLEOTIDE SEQUENCE [LARGE SCALE GENOMIC DNA]</scope>
    <source>
        <strain evidence="3 6">117c</strain>
    </source>
</reference>
<evidence type="ECO:0000313" key="6">
    <source>
        <dbReference type="Proteomes" id="UP000215693"/>
    </source>
</evidence>
<sequence>MSHASQDNFLLLAKEAKKHNDLPQAKQYLLEALRLGHDSDIVCELCEIYLSQEKGDQAYSLIKEEPDLFSNQRVYDTYLKILAFQHYAIEAAELEYLLQKKLPVKIEPVSQIKQLEIMKNFKQLKYIQEKDYLLLYCLSTENFTNLAKSILMDPSPNFALRLSLCEDLIKLGYSEKVQVYILGELKEFIPKETDLLEKSPIYREVCVSLADYFRQDPSKLPIMIGEMNVCLGMLYPRLNDYIRDPDQFAHDFRNYLEQKKGGANQKLLNKIYEYLAYEKATNSDF</sequence>
<evidence type="ECO:0000313" key="5">
    <source>
        <dbReference type="Proteomes" id="UP000070346"/>
    </source>
</evidence>
<evidence type="ECO:0000313" key="1">
    <source>
        <dbReference type="EMBL" id="HJE49854.1"/>
    </source>
</evidence>
<protein>
    <recommendedName>
        <fullName evidence="9">Tetratricopeptide repeat protein</fullName>
    </recommendedName>
</protein>
<evidence type="ECO:0008006" key="9">
    <source>
        <dbReference type="Google" id="ProtNLM"/>
    </source>
</evidence>
<reference evidence="2 5" key="1">
    <citation type="submission" date="2016-02" db="EMBL/GenBank/DDBJ databases">
        <title>Complete Genome Sequences of Lactobacillus johnsonii Strain W1.</title>
        <authorList>
            <person name="Sun Y."/>
            <person name="Wu X."/>
        </authorList>
    </citation>
    <scope>NUCLEOTIDE SEQUENCE [LARGE SCALE GENOMIC DNA]</scope>
    <source>
        <strain evidence="2 5">W1</strain>
    </source>
</reference>
<dbReference type="EMBL" id="LSNG01000036">
    <property type="protein sequence ID" value="KXN75612.1"/>
    <property type="molecule type" value="Genomic_DNA"/>
</dbReference>
<dbReference type="OrthoDB" id="2304952at2"/>
<dbReference type="STRING" id="33959.BBP16_02535"/>
<dbReference type="EMBL" id="DYYQ01000044">
    <property type="protein sequence ID" value="HJE49854.1"/>
    <property type="molecule type" value="Genomic_DNA"/>
</dbReference>
<dbReference type="Proteomes" id="UP000510788">
    <property type="component" value="Chromosome"/>
</dbReference>
<dbReference type="Proteomes" id="UP000070346">
    <property type="component" value="Unassembled WGS sequence"/>
</dbReference>
<reference evidence="1" key="6">
    <citation type="submission" date="2021-09" db="EMBL/GenBank/DDBJ databases">
        <authorList>
            <person name="Gilroy R."/>
        </authorList>
    </citation>
    <scope>NUCLEOTIDE SEQUENCE</scope>
    <source>
        <strain evidence="1">CHK192-2623</strain>
    </source>
</reference>
<dbReference type="EMBL" id="NGOH01000088">
    <property type="protein sequence ID" value="OYS11658.1"/>
    <property type="molecule type" value="Genomic_DNA"/>
</dbReference>
<evidence type="ECO:0000313" key="4">
    <source>
        <dbReference type="EMBL" id="QLL68383.1"/>
    </source>
</evidence>
<dbReference type="Proteomes" id="UP000215693">
    <property type="component" value="Unassembled WGS sequence"/>
</dbReference>
<evidence type="ECO:0000313" key="2">
    <source>
        <dbReference type="EMBL" id="KXN75612.1"/>
    </source>
</evidence>
<evidence type="ECO:0000313" key="8">
    <source>
        <dbReference type="Proteomes" id="UP000732527"/>
    </source>
</evidence>
<reference evidence="3 6" key="2">
    <citation type="submission" date="2017-04" db="EMBL/GenBank/DDBJ databases">
        <authorList>
            <person name="Lin X.B."/>
            <person name="Stothard P."/>
            <person name="Tasseva G."/>
            <person name="Walter J."/>
        </authorList>
    </citation>
    <scope>NUCLEOTIDE SEQUENCE [LARGE SCALE GENOMIC DNA]</scope>
    <source>
        <strain evidence="3 6">117c</strain>
    </source>
</reference>
<organism evidence="1 8">
    <name type="scientific">Lactobacillus johnsonii</name>
    <dbReference type="NCBI Taxonomy" id="33959"/>
    <lineage>
        <taxon>Bacteria</taxon>
        <taxon>Bacillati</taxon>
        <taxon>Bacillota</taxon>
        <taxon>Bacilli</taxon>
        <taxon>Lactobacillales</taxon>
        <taxon>Lactobacillaceae</taxon>
        <taxon>Lactobacillus</taxon>
    </lineage>
</organism>
<reference evidence="1" key="5">
    <citation type="journal article" date="2021" name="PeerJ">
        <title>Extensive microbial diversity within the chicken gut microbiome revealed by metagenomics and culture.</title>
        <authorList>
            <person name="Gilroy R."/>
            <person name="Ravi A."/>
            <person name="Getino M."/>
            <person name="Pursley I."/>
            <person name="Horton D.L."/>
            <person name="Alikhan N.F."/>
            <person name="Baker D."/>
            <person name="Gharbi K."/>
            <person name="Hall N."/>
            <person name="Watson M."/>
            <person name="Adriaenssens E.M."/>
            <person name="Foster-Nyarko E."/>
            <person name="Jarju S."/>
            <person name="Secka A."/>
            <person name="Antonio M."/>
            <person name="Oren A."/>
            <person name="Chaudhuri R.R."/>
            <person name="La Ragione R."/>
            <person name="Hildebrand F."/>
            <person name="Pallen M.J."/>
        </authorList>
    </citation>
    <scope>NUCLEOTIDE SEQUENCE</scope>
    <source>
        <strain evidence="1">CHK192-2623</strain>
    </source>
</reference>
<name>A0A137PKU4_LACJH</name>
<reference evidence="4 7" key="4">
    <citation type="submission" date="2020-01" db="EMBL/GenBank/DDBJ databases">
        <title>Complete and circular genome sequences of six lactobacillus isolates from horses.</title>
        <authorList>
            <person name="Hassan H.M."/>
        </authorList>
    </citation>
    <scope>NUCLEOTIDE SEQUENCE [LARGE SCALE GENOMIC DNA]</scope>
    <source>
        <strain evidence="4 7">3DG</strain>
    </source>
</reference>
<evidence type="ECO:0000313" key="3">
    <source>
        <dbReference type="EMBL" id="OYS11658.1"/>
    </source>
</evidence>
<accession>A0A137PKU4</accession>
<proteinExistence type="predicted"/>